<feature type="transmembrane region" description="Helical" evidence="2">
    <location>
        <begin position="38"/>
        <end position="58"/>
    </location>
</feature>
<reference evidence="3" key="1">
    <citation type="journal article" date="2014" name="Int. J. Syst. Evol. Microbiol.">
        <title>Complete genome sequence of Corynebacterium casei LMG S-19264T (=DSM 44701T), isolated from a smear-ripened cheese.</title>
        <authorList>
            <consortium name="US DOE Joint Genome Institute (JGI-PGF)"/>
            <person name="Walter F."/>
            <person name="Albersmeier A."/>
            <person name="Kalinowski J."/>
            <person name="Ruckert C."/>
        </authorList>
    </citation>
    <scope>NUCLEOTIDE SEQUENCE</scope>
    <source>
        <strain evidence="3">JCM 4477</strain>
    </source>
</reference>
<dbReference type="RefSeq" id="WP_190207613.1">
    <property type="nucleotide sequence ID" value="NZ_BNBI01000016.1"/>
</dbReference>
<protein>
    <recommendedName>
        <fullName evidence="5">Proline rich protein membrane protein</fullName>
    </recommendedName>
</protein>
<proteinExistence type="predicted"/>
<name>A0A919AW68_9ACTN</name>
<feature type="region of interest" description="Disordered" evidence="1">
    <location>
        <begin position="110"/>
        <end position="131"/>
    </location>
</feature>
<evidence type="ECO:0000256" key="2">
    <source>
        <dbReference type="SAM" id="Phobius"/>
    </source>
</evidence>
<organism evidence="3 4">
    <name type="scientific">Streptomyces fumanus</name>
    <dbReference type="NCBI Taxonomy" id="67302"/>
    <lineage>
        <taxon>Bacteria</taxon>
        <taxon>Bacillati</taxon>
        <taxon>Actinomycetota</taxon>
        <taxon>Actinomycetes</taxon>
        <taxon>Kitasatosporales</taxon>
        <taxon>Streptomycetaceae</taxon>
        <taxon>Streptomyces</taxon>
    </lineage>
</organism>
<sequence length="207" mass="22375">MSGAIPPAQPPPAPQRYVLPWRHRHNPLCRRTDRLQGWIALGLLLAVPLLGLLAAFAAGDAAGRHYRATAERQAHTRHHTTAVLLRDAPRHPEPGSDEARRARYPVEVRFTDPDGRPRTGTTDVPPGTPADTAVRVWVGADGTLTGPPLTGEEIHSRAMGWAVLAFLAVALLGLAAHGTAAAVLRRRNLAAWDARWAETAPRWTASP</sequence>
<dbReference type="Proteomes" id="UP000630718">
    <property type="component" value="Unassembled WGS sequence"/>
</dbReference>
<dbReference type="EMBL" id="BNBI01000016">
    <property type="protein sequence ID" value="GHF26437.1"/>
    <property type="molecule type" value="Genomic_DNA"/>
</dbReference>
<dbReference type="PANTHER" id="PTHR42305">
    <property type="entry name" value="MEMBRANE PROTEIN RV1733C-RELATED"/>
    <property type="match status" value="1"/>
</dbReference>
<keyword evidence="2" id="KW-1133">Transmembrane helix</keyword>
<gene>
    <name evidence="3" type="ORF">GCM10018772_60110</name>
</gene>
<evidence type="ECO:0008006" key="5">
    <source>
        <dbReference type="Google" id="ProtNLM"/>
    </source>
</evidence>
<evidence type="ECO:0000313" key="3">
    <source>
        <dbReference type="EMBL" id="GHF26437.1"/>
    </source>
</evidence>
<dbReference type="PANTHER" id="PTHR42305:SF1">
    <property type="entry name" value="MEMBRANE PROTEIN RV1733C-RELATED"/>
    <property type="match status" value="1"/>
</dbReference>
<keyword evidence="2" id="KW-0812">Transmembrane</keyword>
<evidence type="ECO:0000256" key="1">
    <source>
        <dbReference type="SAM" id="MobiDB-lite"/>
    </source>
</evidence>
<dbReference type="AlphaFoldDB" id="A0A919AW68"/>
<keyword evidence="4" id="KW-1185">Reference proteome</keyword>
<dbReference type="InterPro" id="IPR039708">
    <property type="entry name" value="MT1774/Rv1733c-like"/>
</dbReference>
<evidence type="ECO:0000313" key="4">
    <source>
        <dbReference type="Proteomes" id="UP000630718"/>
    </source>
</evidence>
<accession>A0A919AW68</accession>
<feature type="transmembrane region" description="Helical" evidence="2">
    <location>
        <begin position="158"/>
        <end position="184"/>
    </location>
</feature>
<reference evidence="3" key="2">
    <citation type="submission" date="2020-09" db="EMBL/GenBank/DDBJ databases">
        <authorList>
            <person name="Sun Q."/>
            <person name="Ohkuma M."/>
        </authorList>
    </citation>
    <scope>NUCLEOTIDE SEQUENCE</scope>
    <source>
        <strain evidence="3">JCM 4477</strain>
    </source>
</reference>
<keyword evidence="2" id="KW-0472">Membrane</keyword>
<comment type="caution">
    <text evidence="3">The sequence shown here is derived from an EMBL/GenBank/DDBJ whole genome shotgun (WGS) entry which is preliminary data.</text>
</comment>